<feature type="compositionally biased region" description="Low complexity" evidence="1">
    <location>
        <begin position="8"/>
        <end position="17"/>
    </location>
</feature>
<gene>
    <name evidence="2" type="ORF">Rsub_00701</name>
</gene>
<evidence type="ECO:0000256" key="1">
    <source>
        <dbReference type="SAM" id="MobiDB-lite"/>
    </source>
</evidence>
<feature type="compositionally biased region" description="Low complexity" evidence="1">
    <location>
        <begin position="172"/>
        <end position="192"/>
    </location>
</feature>
<evidence type="ECO:0000313" key="3">
    <source>
        <dbReference type="Proteomes" id="UP000247498"/>
    </source>
</evidence>
<dbReference type="Proteomes" id="UP000247498">
    <property type="component" value="Unassembled WGS sequence"/>
</dbReference>
<keyword evidence="3" id="KW-1185">Reference proteome</keyword>
<feature type="compositionally biased region" description="Low complexity" evidence="1">
    <location>
        <begin position="25"/>
        <end position="40"/>
    </location>
</feature>
<comment type="caution">
    <text evidence="2">The sequence shown here is derived from an EMBL/GenBank/DDBJ whole genome shotgun (WGS) entry which is preliminary data.</text>
</comment>
<accession>A0A2V0NLK8</accession>
<dbReference type="InParanoid" id="A0A2V0NLK8"/>
<proteinExistence type="predicted"/>
<evidence type="ECO:0000313" key="2">
    <source>
        <dbReference type="EMBL" id="GBF87989.1"/>
    </source>
</evidence>
<reference evidence="2 3" key="1">
    <citation type="journal article" date="2018" name="Sci. Rep.">
        <title>Raphidocelis subcapitata (=Pseudokirchneriella subcapitata) provides an insight into genome evolution and environmental adaptations in the Sphaeropleales.</title>
        <authorList>
            <person name="Suzuki S."/>
            <person name="Yamaguchi H."/>
            <person name="Nakajima N."/>
            <person name="Kawachi M."/>
        </authorList>
    </citation>
    <scope>NUCLEOTIDE SEQUENCE [LARGE SCALE GENOMIC DNA]</scope>
    <source>
        <strain evidence="2 3">NIES-35</strain>
    </source>
</reference>
<dbReference type="EMBL" id="BDRX01000003">
    <property type="protein sequence ID" value="GBF87989.1"/>
    <property type="molecule type" value="Genomic_DNA"/>
</dbReference>
<feature type="region of interest" description="Disordered" evidence="1">
    <location>
        <begin position="1"/>
        <end position="53"/>
    </location>
</feature>
<name>A0A2V0NLK8_9CHLO</name>
<feature type="compositionally biased region" description="Low complexity" evidence="1">
    <location>
        <begin position="204"/>
        <end position="228"/>
    </location>
</feature>
<feature type="compositionally biased region" description="Gly residues" evidence="1">
    <location>
        <begin position="41"/>
        <end position="53"/>
    </location>
</feature>
<sequence>MAAQTSEGAPRAPAGAPLAPPPRAAPNSSSSNGNGTRGSSNGSGGALGGRGGGVAVLERLRPPDELRGAKLGPYLDPLTGKHLRPTAGDAVAFSCAIRLAAAAADAPPLYATPRAAPRVALLGDPRLPLGLAAALQRLALGEAARVEVAAELLEVAADWGGRAQELAPPPGAAGRSARPPSLEAPRPAAAPSRPQPPPPPPPEIGEAGPSTSQRGRAAAAAPSSSAPLPLSARRVASLGWIDSQATEAGSRAPSVSLSLADWPPQPPAAGRAAGRGDAEGSGRTAPQAGGEGAVPAGPAAAAAGEAGGSSCRGPLSGKPLLSRAAQDTPGLDLIPAVQLSRRLRPKPRRRGCAGWLRRRLSLNVRAPFGAVKGLMRCFGLRR</sequence>
<feature type="compositionally biased region" description="Pro residues" evidence="1">
    <location>
        <begin position="193"/>
        <end position="203"/>
    </location>
</feature>
<protein>
    <submittedName>
        <fullName evidence="2">Uncharacterized protein</fullName>
    </submittedName>
</protein>
<dbReference type="AlphaFoldDB" id="A0A2V0NLK8"/>
<feature type="region of interest" description="Disordered" evidence="1">
    <location>
        <begin position="164"/>
        <end position="228"/>
    </location>
</feature>
<organism evidence="2 3">
    <name type="scientific">Raphidocelis subcapitata</name>
    <dbReference type="NCBI Taxonomy" id="307507"/>
    <lineage>
        <taxon>Eukaryota</taxon>
        <taxon>Viridiplantae</taxon>
        <taxon>Chlorophyta</taxon>
        <taxon>core chlorophytes</taxon>
        <taxon>Chlorophyceae</taxon>
        <taxon>CS clade</taxon>
        <taxon>Sphaeropleales</taxon>
        <taxon>Selenastraceae</taxon>
        <taxon>Raphidocelis</taxon>
    </lineage>
</organism>
<feature type="region of interest" description="Disordered" evidence="1">
    <location>
        <begin position="252"/>
        <end position="326"/>
    </location>
</feature>
<feature type="compositionally biased region" description="Low complexity" evidence="1">
    <location>
        <begin position="281"/>
        <end position="304"/>
    </location>
</feature>